<dbReference type="AlphaFoldDB" id="A0A840MNW9"/>
<gene>
    <name evidence="2" type="ORF">HNQ59_000203</name>
</gene>
<accession>A0A840MNW9</accession>
<sequence length="366" mass="41953">MMRFLKWLPVILLGMLLILMFSLFERYPHARWVGPSGMAATDAYHAVGLWLNRLGAQPHRMLTLSELSQLPPQATLLLGDRRDKIISPQHVDQLLDWVKRGGRLLVEAEQPGETDLLLEALQIKHEADNEAHEAADVSQFALDGRAFRVQFMPYQNLEASIQQAEWHVKDRFGLRVVHLRMGKGRITVMSNFDFMVDNALARHDHADFLWYVLNQGGPPSPVWVGAIIEGESTWQLLARTALPALITTAILLLAWLWHIAPRFGPLQPEPQPIRRRLSEHLAAVGRFWWQHGLQANMLNLVRQWVMQRIQRHPTLAPLPTDQLTTQLAERTRLTTLDIDHALHGQPKRSEAFLRCMQALIRIHQSL</sequence>
<keyword evidence="3" id="KW-1185">Reference proteome</keyword>
<reference evidence="2 3" key="1">
    <citation type="submission" date="2020-08" db="EMBL/GenBank/DDBJ databases">
        <title>Genomic Encyclopedia of Type Strains, Phase IV (KMG-IV): sequencing the most valuable type-strain genomes for metagenomic binning, comparative biology and taxonomic classification.</title>
        <authorList>
            <person name="Goeker M."/>
        </authorList>
    </citation>
    <scope>NUCLEOTIDE SEQUENCE [LARGE SCALE GENOMIC DNA]</scope>
    <source>
        <strain evidence="2 3">DSM 27165</strain>
    </source>
</reference>
<organism evidence="2 3">
    <name type="scientific">Chitinivorax tropicus</name>
    <dbReference type="NCBI Taxonomy" id="714531"/>
    <lineage>
        <taxon>Bacteria</taxon>
        <taxon>Pseudomonadati</taxon>
        <taxon>Pseudomonadota</taxon>
        <taxon>Betaproteobacteria</taxon>
        <taxon>Chitinivorax</taxon>
    </lineage>
</organism>
<dbReference type="EMBL" id="JACHHY010000001">
    <property type="protein sequence ID" value="MBB5016941.1"/>
    <property type="molecule type" value="Genomic_DNA"/>
</dbReference>
<evidence type="ECO:0000313" key="3">
    <source>
        <dbReference type="Proteomes" id="UP000575898"/>
    </source>
</evidence>
<protein>
    <recommendedName>
        <fullName evidence="1">DUF4350 domain-containing protein</fullName>
    </recommendedName>
</protein>
<feature type="domain" description="DUF4350" evidence="1">
    <location>
        <begin position="43"/>
        <end position="213"/>
    </location>
</feature>
<proteinExistence type="predicted"/>
<dbReference type="Proteomes" id="UP000575898">
    <property type="component" value="Unassembled WGS sequence"/>
</dbReference>
<dbReference type="Pfam" id="PF14258">
    <property type="entry name" value="DUF4350"/>
    <property type="match status" value="1"/>
</dbReference>
<dbReference type="InterPro" id="IPR025646">
    <property type="entry name" value="DUF4350"/>
</dbReference>
<evidence type="ECO:0000259" key="1">
    <source>
        <dbReference type="Pfam" id="PF14258"/>
    </source>
</evidence>
<dbReference type="RefSeq" id="WP_184033927.1">
    <property type="nucleotide sequence ID" value="NZ_JACHHY010000001.1"/>
</dbReference>
<evidence type="ECO:0000313" key="2">
    <source>
        <dbReference type="EMBL" id="MBB5016941.1"/>
    </source>
</evidence>
<comment type="caution">
    <text evidence="2">The sequence shown here is derived from an EMBL/GenBank/DDBJ whole genome shotgun (WGS) entry which is preliminary data.</text>
</comment>
<name>A0A840MNW9_9PROT</name>